<gene>
    <name evidence="4" type="primary">csd_2</name>
    <name evidence="7" type="ORF">C5O68_12590</name>
    <name evidence="6" type="ORF">C5O69_09640</name>
    <name evidence="8" type="ORF">D6867_02320</name>
    <name evidence="4" type="ORF">ERS020247_02204</name>
    <name evidence="5" type="ORF">IAI20_11040</name>
</gene>
<evidence type="ECO:0000313" key="7">
    <source>
        <dbReference type="EMBL" id="RJP76593.1"/>
    </source>
</evidence>
<keyword evidence="4" id="KW-0808">Transferase</keyword>
<dbReference type="GeneID" id="45218560"/>
<evidence type="ECO:0000313" key="9">
    <source>
        <dbReference type="Proteomes" id="UP000048179"/>
    </source>
</evidence>
<dbReference type="Gene3D" id="3.40.640.10">
    <property type="entry name" value="Type I PLP-dependent aspartate aminotransferase-like (Major domain)"/>
    <property type="match status" value="1"/>
</dbReference>
<dbReference type="EMBL" id="CFGT01000054">
    <property type="protein sequence ID" value="CEY67694.1"/>
    <property type="molecule type" value="Genomic_DNA"/>
</dbReference>
<evidence type="ECO:0000313" key="10">
    <source>
        <dbReference type="Proteomes" id="UP000265600"/>
    </source>
</evidence>
<dbReference type="PANTHER" id="PTHR43586:SF8">
    <property type="entry name" value="CYSTEINE DESULFURASE 1, CHLOROPLASTIC"/>
    <property type="match status" value="1"/>
</dbReference>
<dbReference type="EMBL" id="JACSZI010000090">
    <property type="protein sequence ID" value="MBF9674551.1"/>
    <property type="molecule type" value="Genomic_DNA"/>
</dbReference>
<proteinExistence type="predicted"/>
<reference evidence="5" key="4">
    <citation type="journal article" date="2020" name="J. Clin. Microbiol.">
        <title>Streptococcus pseudopneumoniae: Use of whole genome sequences to validate methods used for identification.</title>
        <authorList>
            <person name="Jensen C.S."/>
            <person name="Iversen K.H."/>
            <person name="Dargis R."/>
            <person name="Shewmaker P."/>
            <person name="Rasmussen S."/>
            <person name="Christensen J.J."/>
            <person name="Nielsen X.C."/>
        </authorList>
    </citation>
    <scope>NUCLEOTIDE SEQUENCE</scope>
    <source>
        <strain evidence="5">256-03</strain>
    </source>
</reference>
<evidence type="ECO:0000313" key="8">
    <source>
        <dbReference type="EMBL" id="RJY13340.1"/>
    </source>
</evidence>
<evidence type="ECO:0000313" key="4">
    <source>
        <dbReference type="EMBL" id="CEY67694.1"/>
    </source>
</evidence>
<dbReference type="GO" id="GO:0008483">
    <property type="term" value="F:transaminase activity"/>
    <property type="evidence" value="ECO:0007669"/>
    <property type="project" value="UniProtKB-KW"/>
</dbReference>
<keyword evidence="2" id="KW-0663">Pyridoxal phosphate</keyword>
<reference evidence="4 9" key="1">
    <citation type="submission" date="2015-03" db="EMBL/GenBank/DDBJ databases">
        <authorList>
            <consortium name="Pathogen Informatics"/>
        </authorList>
    </citation>
    <scope>NUCLEOTIDE SEQUENCE [LARGE SCALE GENOMIC DNA]</scope>
    <source>
        <strain evidence="4 9">SMRU737</strain>
    </source>
</reference>
<evidence type="ECO:0000313" key="5">
    <source>
        <dbReference type="EMBL" id="MBF9674551.1"/>
    </source>
</evidence>
<protein>
    <submittedName>
        <fullName evidence="5">Aminotransferase class V-fold PLP-dependent enzyme</fullName>
    </submittedName>
    <submittedName>
        <fullName evidence="4">Class V aminotransferase</fullName>
        <ecNumber evidence="4">2.8.1.7</ecNumber>
    </submittedName>
</protein>
<dbReference type="PANTHER" id="PTHR43586">
    <property type="entry name" value="CYSTEINE DESULFURASE"/>
    <property type="match status" value="1"/>
</dbReference>
<dbReference type="EMBL" id="RAHZ01000012">
    <property type="protein sequence ID" value="RJY13340.1"/>
    <property type="molecule type" value="Genomic_DNA"/>
</dbReference>
<dbReference type="Proteomes" id="UP000048179">
    <property type="component" value="Unassembled WGS sequence"/>
</dbReference>
<evidence type="ECO:0000313" key="6">
    <source>
        <dbReference type="EMBL" id="RJP09503.1"/>
    </source>
</evidence>
<sequence length="117" mass="13433">MLRNLFSFQTSDIIYFDNAATVPKPKAVVNKLTEVYSGIPINIKRHNSKNDLIFSNEYEAVKKKIKNFLSASNYNVLFTKSATEAYNLLSRSIKYNKGKLGVSVLEHHSNYLPWKML</sequence>
<evidence type="ECO:0000256" key="2">
    <source>
        <dbReference type="ARBA" id="ARBA00022898"/>
    </source>
</evidence>
<dbReference type="GO" id="GO:0031071">
    <property type="term" value="F:cysteine desulfurase activity"/>
    <property type="evidence" value="ECO:0007669"/>
    <property type="project" value="UniProtKB-EC"/>
</dbReference>
<dbReference type="RefSeq" id="WP_000945719.1">
    <property type="nucleotide sequence ID" value="NZ_CFGT01000054.1"/>
</dbReference>
<evidence type="ECO:0000313" key="12">
    <source>
        <dbReference type="Proteomes" id="UP000285038"/>
    </source>
</evidence>
<dbReference type="InterPro" id="IPR015424">
    <property type="entry name" value="PyrdxlP-dep_Trfase"/>
</dbReference>
<dbReference type="EMBL" id="PTQV01000133">
    <property type="protein sequence ID" value="RJP76593.1"/>
    <property type="molecule type" value="Genomic_DNA"/>
</dbReference>
<accession>A0A2P0A345</accession>
<dbReference type="EC" id="2.8.1.7" evidence="4"/>
<comment type="cofactor">
    <cofactor evidence="1">
        <name>pyridoxal 5'-phosphate</name>
        <dbReference type="ChEBI" id="CHEBI:597326"/>
    </cofactor>
</comment>
<dbReference type="EMBL" id="PTTJ01000115">
    <property type="protein sequence ID" value="RJP09503.1"/>
    <property type="molecule type" value="Genomic_DNA"/>
</dbReference>
<dbReference type="InterPro" id="IPR015422">
    <property type="entry name" value="PyrdxlP-dep_Trfase_small"/>
</dbReference>
<dbReference type="AlphaFoldDB" id="A0A1S9ZH25"/>
<reference evidence="10 11" key="2">
    <citation type="submission" date="2018-02" db="EMBL/GenBank/DDBJ databases">
        <authorList>
            <person name="Handem S."/>
        </authorList>
    </citation>
    <scope>NUCLEOTIDE SEQUENCE [LARGE SCALE GENOMIC DNA]</scope>
    <source>
        <strain evidence="8 12">Spain2270</strain>
        <strain evidence="10">Spain3473</strain>
        <strain evidence="11">Spain939</strain>
    </source>
</reference>
<dbReference type="Pfam" id="PF00266">
    <property type="entry name" value="Aminotran_5"/>
    <property type="match status" value="1"/>
</dbReference>
<accession>A0A1S9ZH25</accession>
<feature type="domain" description="Aminotransferase class V" evidence="3">
    <location>
        <begin position="14"/>
        <end position="117"/>
    </location>
</feature>
<dbReference type="InterPro" id="IPR000192">
    <property type="entry name" value="Aminotrans_V_dom"/>
</dbReference>
<dbReference type="SUPFAM" id="SSF53383">
    <property type="entry name" value="PLP-dependent transferases"/>
    <property type="match status" value="1"/>
</dbReference>
<evidence type="ECO:0000313" key="11">
    <source>
        <dbReference type="Proteomes" id="UP000266144"/>
    </source>
</evidence>
<keyword evidence="4" id="KW-0032">Aminotransferase</keyword>
<dbReference type="Proteomes" id="UP000265600">
    <property type="component" value="Unassembled WGS sequence"/>
</dbReference>
<evidence type="ECO:0000256" key="1">
    <source>
        <dbReference type="ARBA" id="ARBA00001933"/>
    </source>
</evidence>
<keyword evidence="12" id="KW-1185">Reference proteome</keyword>
<dbReference type="Proteomes" id="UP000266144">
    <property type="component" value="Unassembled WGS sequence"/>
</dbReference>
<dbReference type="Gene3D" id="3.90.1150.10">
    <property type="entry name" value="Aspartate Aminotransferase, domain 1"/>
    <property type="match status" value="1"/>
</dbReference>
<dbReference type="Proteomes" id="UP000285038">
    <property type="component" value="Unassembled WGS sequence"/>
</dbReference>
<reference evidence="6" key="3">
    <citation type="submission" date="2018-02" db="EMBL/GenBank/DDBJ databases">
        <authorList>
            <person name="Cohen D.B."/>
            <person name="Kent A.D."/>
        </authorList>
    </citation>
    <scope>NUCLEOTIDE SEQUENCE</scope>
    <source>
        <strain evidence="6">Spain3473</strain>
        <strain evidence="7">Spain939</strain>
    </source>
</reference>
<name>A0A1S9ZH25_9STRE</name>
<organism evidence="4 9">
    <name type="scientific">Streptococcus pseudopneumoniae</name>
    <dbReference type="NCBI Taxonomy" id="257758"/>
    <lineage>
        <taxon>Bacteria</taxon>
        <taxon>Bacillati</taxon>
        <taxon>Bacillota</taxon>
        <taxon>Bacilli</taxon>
        <taxon>Lactobacillales</taxon>
        <taxon>Streptococcaceae</taxon>
        <taxon>Streptococcus</taxon>
    </lineage>
</organism>
<dbReference type="InterPro" id="IPR015421">
    <property type="entry name" value="PyrdxlP-dep_Trfase_major"/>
</dbReference>
<dbReference type="Proteomes" id="UP000743672">
    <property type="component" value="Unassembled WGS sequence"/>
</dbReference>
<evidence type="ECO:0000259" key="3">
    <source>
        <dbReference type="Pfam" id="PF00266"/>
    </source>
</evidence>